<keyword evidence="1" id="KW-0732">Signal</keyword>
<name>A0A226DGJ4_FOLCA</name>
<accession>A0A226DGJ4</accession>
<evidence type="ECO:0000313" key="2">
    <source>
        <dbReference type="EMBL" id="OXA44672.1"/>
    </source>
</evidence>
<dbReference type="Proteomes" id="UP000198287">
    <property type="component" value="Unassembled WGS sequence"/>
</dbReference>
<dbReference type="PROSITE" id="PS51257">
    <property type="entry name" value="PROKAR_LIPOPROTEIN"/>
    <property type="match status" value="1"/>
</dbReference>
<dbReference type="AlphaFoldDB" id="A0A226DGJ4"/>
<organism evidence="2 3">
    <name type="scientific">Folsomia candida</name>
    <name type="common">Springtail</name>
    <dbReference type="NCBI Taxonomy" id="158441"/>
    <lineage>
        <taxon>Eukaryota</taxon>
        <taxon>Metazoa</taxon>
        <taxon>Ecdysozoa</taxon>
        <taxon>Arthropoda</taxon>
        <taxon>Hexapoda</taxon>
        <taxon>Collembola</taxon>
        <taxon>Entomobryomorpha</taxon>
        <taxon>Isotomoidea</taxon>
        <taxon>Isotomidae</taxon>
        <taxon>Proisotominae</taxon>
        <taxon>Folsomia</taxon>
    </lineage>
</organism>
<feature type="chain" id="PRO_5012330227" evidence="1">
    <location>
        <begin position="18"/>
        <end position="187"/>
    </location>
</feature>
<reference evidence="2 3" key="1">
    <citation type="submission" date="2015-12" db="EMBL/GenBank/DDBJ databases">
        <title>The genome of Folsomia candida.</title>
        <authorList>
            <person name="Faddeeva A."/>
            <person name="Derks M.F."/>
            <person name="Anvar Y."/>
            <person name="Smit S."/>
            <person name="Van Straalen N."/>
            <person name="Roelofs D."/>
        </authorList>
    </citation>
    <scope>NUCLEOTIDE SEQUENCE [LARGE SCALE GENOMIC DNA]</scope>
    <source>
        <strain evidence="2 3">VU population</strain>
        <tissue evidence="2">Whole body</tissue>
    </source>
</reference>
<dbReference type="InterPro" id="IPR011024">
    <property type="entry name" value="G_crystallin-like"/>
</dbReference>
<evidence type="ECO:0000313" key="3">
    <source>
        <dbReference type="Proteomes" id="UP000198287"/>
    </source>
</evidence>
<keyword evidence="3" id="KW-1185">Reference proteome</keyword>
<protein>
    <submittedName>
        <fullName evidence="2">Uncharacterized protein</fullName>
    </submittedName>
</protein>
<gene>
    <name evidence="2" type="ORF">Fcan01_20923</name>
</gene>
<dbReference type="SUPFAM" id="SSF49695">
    <property type="entry name" value="gamma-Crystallin-like"/>
    <property type="match status" value="1"/>
</dbReference>
<comment type="caution">
    <text evidence="2">The sequence shown here is derived from an EMBL/GenBank/DDBJ whole genome shotgun (WGS) entry which is preliminary data.</text>
</comment>
<evidence type="ECO:0000256" key="1">
    <source>
        <dbReference type="SAM" id="SignalP"/>
    </source>
</evidence>
<sequence>MDKTVFTAILLVAGCTGFIQELTLYQGLNCAGPAVTFQTKEANLTNWDFFLPSVQSWKAHGWPTPSCVNTTSAVRSSKSLRFSGPLESATPALAVYEFGGAAGREEIFTTGAANNFGYIANYAMAFGTSTWTLYSNDNFTGTPICISGGGEMAERAVVFRSAIIGCHAQYGSGYVPVIGKEPEFHFD</sequence>
<feature type="signal peptide" evidence="1">
    <location>
        <begin position="1"/>
        <end position="17"/>
    </location>
</feature>
<dbReference type="EMBL" id="LNIX01000019">
    <property type="protein sequence ID" value="OXA44672.1"/>
    <property type="molecule type" value="Genomic_DNA"/>
</dbReference>
<proteinExistence type="predicted"/>